<evidence type="ECO:0000313" key="1">
    <source>
        <dbReference type="EMBL" id="KAL2636404.1"/>
    </source>
</evidence>
<proteinExistence type="predicted"/>
<dbReference type="EMBL" id="JBHFFA010000003">
    <property type="protein sequence ID" value="KAL2636404.1"/>
    <property type="molecule type" value="Genomic_DNA"/>
</dbReference>
<accession>A0ABD1Z1B8</accession>
<protein>
    <submittedName>
        <fullName evidence="1">Uncharacterized protein</fullName>
    </submittedName>
</protein>
<keyword evidence="2" id="KW-1185">Reference proteome</keyword>
<evidence type="ECO:0000313" key="2">
    <source>
        <dbReference type="Proteomes" id="UP001605036"/>
    </source>
</evidence>
<gene>
    <name evidence="1" type="ORF">R1flu_007883</name>
</gene>
<organism evidence="1 2">
    <name type="scientific">Riccia fluitans</name>
    <dbReference type="NCBI Taxonomy" id="41844"/>
    <lineage>
        <taxon>Eukaryota</taxon>
        <taxon>Viridiplantae</taxon>
        <taxon>Streptophyta</taxon>
        <taxon>Embryophyta</taxon>
        <taxon>Marchantiophyta</taxon>
        <taxon>Marchantiopsida</taxon>
        <taxon>Marchantiidae</taxon>
        <taxon>Marchantiales</taxon>
        <taxon>Ricciaceae</taxon>
        <taxon>Riccia</taxon>
    </lineage>
</organism>
<reference evidence="1 2" key="1">
    <citation type="submission" date="2024-09" db="EMBL/GenBank/DDBJ databases">
        <title>Chromosome-scale assembly of Riccia fluitans.</title>
        <authorList>
            <person name="Paukszto L."/>
            <person name="Sawicki J."/>
            <person name="Karawczyk K."/>
            <person name="Piernik-Szablinska J."/>
            <person name="Szczecinska M."/>
            <person name="Mazdziarz M."/>
        </authorList>
    </citation>
    <scope>NUCLEOTIDE SEQUENCE [LARGE SCALE GENOMIC DNA]</scope>
    <source>
        <strain evidence="1">Rf_01</strain>
        <tissue evidence="1">Aerial parts of the thallus</tissue>
    </source>
</reference>
<comment type="caution">
    <text evidence="1">The sequence shown here is derived from an EMBL/GenBank/DDBJ whole genome shotgun (WGS) entry which is preliminary data.</text>
</comment>
<name>A0ABD1Z1B8_9MARC</name>
<dbReference type="AlphaFoldDB" id="A0ABD1Z1B8"/>
<sequence>MNIYLIIRDNKRQYGNETDSPRREESSQWLPPKTFLRKRRFEGSHVVEKAAPSITCFVHHSSNWKYKGRISTKDGGVVGIYRVITRSAVGRCCPPIEDLAVRTRTKKK</sequence>
<dbReference type="Proteomes" id="UP001605036">
    <property type="component" value="Unassembled WGS sequence"/>
</dbReference>